<evidence type="ECO:0000313" key="2">
    <source>
        <dbReference type="Proteomes" id="UP000325141"/>
    </source>
</evidence>
<sequence length="215" mass="24428">MNIDDFNRIPAELKKCIPVQTKGRYSDTCSSLELKELNNPDIAFKSIKNRLLDVNNWAHYATLTDADFILLDRHGYRLDRLAEEGDFMKVRFSKVQKIIDAQHDFVYISSIMTIPNILGDAVVMQLQPAHNPARSGSEVDHFFTGDASNTLILYRTESEIILSVHGRNEQPNLKVSKISKKVRNVLFATLGVLAVSKVQWKTLSHGLLNYNEKLL</sequence>
<reference evidence="1 2" key="1">
    <citation type="submission" date="2019-09" db="EMBL/GenBank/DDBJ databases">
        <title>Genome sequence and assembly of Flavobacterium sp.</title>
        <authorList>
            <person name="Chhetri G."/>
        </authorList>
    </citation>
    <scope>NUCLEOTIDE SEQUENCE [LARGE SCALE GENOMIC DNA]</scope>
    <source>
        <strain evidence="1 2">SNL9</strain>
    </source>
</reference>
<dbReference type="RefSeq" id="WP_150010509.1">
    <property type="nucleotide sequence ID" value="NZ_VWSG01000002.1"/>
</dbReference>
<evidence type="ECO:0000313" key="1">
    <source>
        <dbReference type="EMBL" id="KAA5537846.1"/>
    </source>
</evidence>
<dbReference type="EMBL" id="VWSG01000002">
    <property type="protein sequence ID" value="KAA5537846.1"/>
    <property type="molecule type" value="Genomic_DNA"/>
</dbReference>
<gene>
    <name evidence="1" type="ORF">F0460_04070</name>
</gene>
<organism evidence="1 2">
    <name type="scientific">Paenimyroides baculatum</name>
    <dbReference type="NCBI Taxonomy" id="2608000"/>
    <lineage>
        <taxon>Bacteria</taxon>
        <taxon>Pseudomonadati</taxon>
        <taxon>Bacteroidota</taxon>
        <taxon>Flavobacteriia</taxon>
        <taxon>Flavobacteriales</taxon>
        <taxon>Flavobacteriaceae</taxon>
        <taxon>Paenimyroides</taxon>
    </lineage>
</organism>
<proteinExistence type="predicted"/>
<keyword evidence="2" id="KW-1185">Reference proteome</keyword>
<dbReference type="AlphaFoldDB" id="A0A5M6CSB9"/>
<protein>
    <submittedName>
        <fullName evidence="1">Uncharacterized protein</fullName>
    </submittedName>
</protein>
<name>A0A5M6CSB9_9FLAO</name>
<accession>A0A5M6CSB9</accession>
<comment type="caution">
    <text evidence="1">The sequence shown here is derived from an EMBL/GenBank/DDBJ whole genome shotgun (WGS) entry which is preliminary data.</text>
</comment>
<dbReference type="Proteomes" id="UP000325141">
    <property type="component" value="Unassembled WGS sequence"/>
</dbReference>